<comment type="caution">
    <text evidence="2">The sequence shown here is derived from an EMBL/GenBank/DDBJ whole genome shotgun (WGS) entry which is preliminary data.</text>
</comment>
<keyword evidence="1" id="KW-0472">Membrane</keyword>
<evidence type="ECO:0000313" key="3">
    <source>
        <dbReference type="Proteomes" id="UP000886742"/>
    </source>
</evidence>
<gene>
    <name evidence="2" type="ORF">IAD02_01625</name>
</gene>
<feature type="transmembrane region" description="Helical" evidence="1">
    <location>
        <begin position="15"/>
        <end position="39"/>
    </location>
</feature>
<name>A0A9D1FFA1_9PROT</name>
<reference evidence="2" key="1">
    <citation type="submission" date="2020-10" db="EMBL/GenBank/DDBJ databases">
        <authorList>
            <person name="Gilroy R."/>
        </authorList>
    </citation>
    <scope>NUCLEOTIDE SEQUENCE</scope>
    <source>
        <strain evidence="2">ChiGjej3B3-5194</strain>
    </source>
</reference>
<sequence>MCEFWGCVNTDGWNWTAIGAAGTWFVGIVGAILVAYQLWLQIFARKIKVLSCTPSMDMFHGDGFDIVLLNEGLAPKSITKVQIVSNNKYISTIKEFAEPLILEPYKAVKISGDRYAEIKNTRNPIPADWYFIVEVDGHKRFIKYKGKINKRNIGKLTLMSDTGICRYGKEFLSKNVCAVLGYRFDDKDEYSHIFILLNGLMSNTFVDFNCVPKEAMQSIATLRKFFEDEIVPCYERVQLGIQGVLKWHNK</sequence>
<keyword evidence="1" id="KW-0812">Transmembrane</keyword>
<accession>A0A9D1FFA1</accession>
<dbReference type="Proteomes" id="UP000886742">
    <property type="component" value="Unassembled WGS sequence"/>
</dbReference>
<evidence type="ECO:0000313" key="2">
    <source>
        <dbReference type="EMBL" id="HIS70669.1"/>
    </source>
</evidence>
<evidence type="ECO:0000256" key="1">
    <source>
        <dbReference type="SAM" id="Phobius"/>
    </source>
</evidence>
<protein>
    <submittedName>
        <fullName evidence="2">Uncharacterized protein</fullName>
    </submittedName>
</protein>
<dbReference type="AlphaFoldDB" id="A0A9D1FFA1"/>
<organism evidence="2 3">
    <name type="scientific">Candidatus Enterousia intestinigallinarum</name>
    <dbReference type="NCBI Taxonomy" id="2840790"/>
    <lineage>
        <taxon>Bacteria</taxon>
        <taxon>Pseudomonadati</taxon>
        <taxon>Pseudomonadota</taxon>
        <taxon>Alphaproteobacteria</taxon>
        <taxon>Candidatus Enterousia</taxon>
    </lineage>
</organism>
<proteinExistence type="predicted"/>
<keyword evidence="1" id="KW-1133">Transmembrane helix</keyword>
<dbReference type="EMBL" id="DVJI01000008">
    <property type="protein sequence ID" value="HIS70669.1"/>
    <property type="molecule type" value="Genomic_DNA"/>
</dbReference>
<reference evidence="2" key="2">
    <citation type="journal article" date="2021" name="PeerJ">
        <title>Extensive microbial diversity within the chicken gut microbiome revealed by metagenomics and culture.</title>
        <authorList>
            <person name="Gilroy R."/>
            <person name="Ravi A."/>
            <person name="Getino M."/>
            <person name="Pursley I."/>
            <person name="Horton D.L."/>
            <person name="Alikhan N.F."/>
            <person name="Baker D."/>
            <person name="Gharbi K."/>
            <person name="Hall N."/>
            <person name="Watson M."/>
            <person name="Adriaenssens E.M."/>
            <person name="Foster-Nyarko E."/>
            <person name="Jarju S."/>
            <person name="Secka A."/>
            <person name="Antonio M."/>
            <person name="Oren A."/>
            <person name="Chaudhuri R.R."/>
            <person name="La Ragione R."/>
            <person name="Hildebrand F."/>
            <person name="Pallen M.J."/>
        </authorList>
    </citation>
    <scope>NUCLEOTIDE SEQUENCE</scope>
    <source>
        <strain evidence="2">ChiGjej3B3-5194</strain>
    </source>
</reference>